<evidence type="ECO:0000256" key="1">
    <source>
        <dbReference type="SAM" id="MobiDB-lite"/>
    </source>
</evidence>
<feature type="region of interest" description="Disordered" evidence="1">
    <location>
        <begin position="1"/>
        <end position="115"/>
    </location>
</feature>
<feature type="compositionally biased region" description="Low complexity" evidence="1">
    <location>
        <begin position="462"/>
        <end position="475"/>
    </location>
</feature>
<keyword evidence="3" id="KW-1185">Reference proteome</keyword>
<reference evidence="2 3" key="1">
    <citation type="journal article" date="2024" name="bioRxiv">
        <title>A reference genome for Trichogramma kaykai: A tiny desert-dwelling parasitoid wasp with competing sex-ratio distorters.</title>
        <authorList>
            <person name="Culotta J."/>
            <person name="Lindsey A.R."/>
        </authorList>
    </citation>
    <scope>NUCLEOTIDE SEQUENCE [LARGE SCALE GENOMIC DNA]</scope>
    <source>
        <strain evidence="2 3">KSX58</strain>
    </source>
</reference>
<accession>A0ABD2X7P6</accession>
<protein>
    <recommendedName>
        <fullName evidence="4">Retrotransposon gag domain-containing protein</fullName>
    </recommendedName>
</protein>
<comment type="caution">
    <text evidence="2">The sequence shown here is derived from an EMBL/GenBank/DDBJ whole genome shotgun (WGS) entry which is preliminary data.</text>
</comment>
<feature type="compositionally biased region" description="Polar residues" evidence="1">
    <location>
        <begin position="54"/>
        <end position="69"/>
    </location>
</feature>
<evidence type="ECO:0008006" key="4">
    <source>
        <dbReference type="Google" id="ProtNLM"/>
    </source>
</evidence>
<sequence>MSYTGDNKQQDASTSRHPNLRSSTVNARKSLFKTNFRKNTRNASRNAGHGPTGAVQQPPETTANTSGNRESQRKNKNNRGGSESTTVTVEVHAAQEPDDTRNNAERSRMPEYSDSDEIGLEFFNQQNGHSTPREKTEAQNSDFETQVRGILLELRERGKHTARRVRQHDKQLSSLTSEMSKARGVYFQDIDVHERTTIRATQNERDIVFLSQSLADVQIDLTRVEKIANKSEEACKVQEKRINEIAEDQVTMQQRIDSNYEELSRRIGKRGGCSGGSMHNFKCELPTFRSATSDRPIQFIRDLLDYMQFVHVSKQDFKMIIKQSLKGSARDWWEYVEQDIDSPAAFRAAFTKKYWSREEQQKIRHKLEFGYFDKNDGASRSEYVLRLYNSPTEDEFVEKFARHFDDAVQQTVLTQDIKTIEAFTQMLDRQDRVGPVNTPRATRSAVDYPNPARPEYRSYQLRSNAPPNRSSSPYPQNRSYVRDDSNASRRDRSPSATRADRDCRSKSPAEN</sequence>
<name>A0ABD2X7P6_9HYME</name>
<gene>
    <name evidence="2" type="ORF">TKK_005264</name>
</gene>
<proteinExistence type="predicted"/>
<feature type="compositionally biased region" description="Polar residues" evidence="1">
    <location>
        <begin position="1"/>
        <end position="27"/>
    </location>
</feature>
<feature type="compositionally biased region" description="Basic and acidic residues" evidence="1">
    <location>
        <begin position="93"/>
        <end position="111"/>
    </location>
</feature>
<evidence type="ECO:0000313" key="2">
    <source>
        <dbReference type="EMBL" id="KAL3401417.1"/>
    </source>
</evidence>
<feature type="compositionally biased region" description="Polar residues" evidence="1">
    <location>
        <begin position="78"/>
        <end position="88"/>
    </location>
</feature>
<feature type="region of interest" description="Disordered" evidence="1">
    <location>
        <begin position="431"/>
        <end position="511"/>
    </location>
</feature>
<evidence type="ECO:0000313" key="3">
    <source>
        <dbReference type="Proteomes" id="UP001627154"/>
    </source>
</evidence>
<organism evidence="2 3">
    <name type="scientific">Trichogramma kaykai</name>
    <dbReference type="NCBI Taxonomy" id="54128"/>
    <lineage>
        <taxon>Eukaryota</taxon>
        <taxon>Metazoa</taxon>
        <taxon>Ecdysozoa</taxon>
        <taxon>Arthropoda</taxon>
        <taxon>Hexapoda</taxon>
        <taxon>Insecta</taxon>
        <taxon>Pterygota</taxon>
        <taxon>Neoptera</taxon>
        <taxon>Endopterygota</taxon>
        <taxon>Hymenoptera</taxon>
        <taxon>Apocrita</taxon>
        <taxon>Proctotrupomorpha</taxon>
        <taxon>Chalcidoidea</taxon>
        <taxon>Trichogrammatidae</taxon>
        <taxon>Trichogramma</taxon>
    </lineage>
</organism>
<dbReference type="EMBL" id="JBJJXI010000045">
    <property type="protein sequence ID" value="KAL3401417.1"/>
    <property type="molecule type" value="Genomic_DNA"/>
</dbReference>
<dbReference type="Proteomes" id="UP001627154">
    <property type="component" value="Unassembled WGS sequence"/>
</dbReference>
<dbReference type="AlphaFoldDB" id="A0ABD2X7P6"/>
<feature type="compositionally biased region" description="Basic and acidic residues" evidence="1">
    <location>
        <begin position="480"/>
        <end position="511"/>
    </location>
</feature>